<dbReference type="SUPFAM" id="SSF56672">
    <property type="entry name" value="DNA/RNA polymerases"/>
    <property type="match status" value="1"/>
</dbReference>
<dbReference type="InterPro" id="IPR012337">
    <property type="entry name" value="RNaseH-like_sf"/>
</dbReference>
<dbReference type="Proteomes" id="UP000499080">
    <property type="component" value="Unassembled WGS sequence"/>
</dbReference>
<dbReference type="AlphaFoldDB" id="A0A4Y2GID0"/>
<name>A0A4Y2GID0_ARAVE</name>
<dbReference type="InterPro" id="IPR052560">
    <property type="entry name" value="RdDP_mobile_element"/>
</dbReference>
<dbReference type="InterPro" id="IPR000477">
    <property type="entry name" value="RT_dom"/>
</dbReference>
<proteinExistence type="predicted"/>
<accession>A0A4Y2GID0</accession>
<dbReference type="GO" id="GO:0071897">
    <property type="term" value="P:DNA biosynthetic process"/>
    <property type="evidence" value="ECO:0007669"/>
    <property type="project" value="UniProtKB-ARBA"/>
</dbReference>
<dbReference type="PANTHER" id="PTHR36688">
    <property type="entry name" value="ENDO/EXONUCLEASE/PHOSPHATASE DOMAIN-CONTAINING PROTEIN"/>
    <property type="match status" value="1"/>
</dbReference>
<evidence type="ECO:0000313" key="2">
    <source>
        <dbReference type="EMBL" id="GBM53602.1"/>
    </source>
</evidence>
<feature type="domain" description="Reverse transcriptase" evidence="1">
    <location>
        <begin position="252"/>
        <end position="434"/>
    </location>
</feature>
<reference evidence="2 3" key="1">
    <citation type="journal article" date="2019" name="Sci. Rep.">
        <title>Orb-weaving spider Araneus ventricosus genome elucidates the spidroin gene catalogue.</title>
        <authorList>
            <person name="Kono N."/>
            <person name="Nakamura H."/>
            <person name="Ohtoshi R."/>
            <person name="Moran D.A.P."/>
            <person name="Shinohara A."/>
            <person name="Yoshida Y."/>
            <person name="Fujiwara M."/>
            <person name="Mori M."/>
            <person name="Tomita M."/>
            <person name="Arakawa K."/>
        </authorList>
    </citation>
    <scope>NUCLEOTIDE SEQUENCE [LARGE SCALE GENOMIC DNA]</scope>
</reference>
<dbReference type="EMBL" id="BGPR01001426">
    <property type="protein sequence ID" value="GBM53602.1"/>
    <property type="molecule type" value="Genomic_DNA"/>
</dbReference>
<sequence>MLIVVVRFNILHDIYSSGQTGVISCNWQISLSLWSVLQTLRKQYKMFCQLFCQNVNCLRNAADDTILKCSPRLRKFRRPWWNEGCRDSRREEKRLWNIFRRYPTTGNHVAFMRAEALCRRIRRSSQRESWMNFVSSITSSTSSKQLWKKVKAANGIYREFSIPILNTGNVTHSSPLDIANTLGHAFARVSAPDSYCPDFVARLNRAERMPLRFTARSTLPYNSEFRMFELETALSRAHDTSPGPDGIRYNMLRHLNSTSLSHLLSGFRRGRSTFDNLVLLETQIRNSYVRINHLVSIFFDIEKAYDRAWRYSILSTLFNFAEGVPQGSVFSVTLFIVHLSQILHHLPSSVHGNLYVDDLQISCQGSNMDLIERQLQNAVNKLVAWCNNNGHAISPEKSRCVHFCRKRSIHLDPVIHINNVAIPVVGDIRFLGVIFDRKLTFLPHILHLRKKCERSLNILKVLSRTSWGADRTSLLRIYQAVILSRVDYGCMVYGSARPTVLRRLDTIHHSALRICSGAFCTSPVESLYVTCHQVPLHLRRQKISALYFFRAQSVPRHQISQLTLPAFLHGLYAARSSRILPFCERAKMLLHDSDLNNITIQSADFFCFPPWDIPQFSFLNPFSGFDKSSTAPVTFQQLFHHHRYRYSSFIPIFTDGSKSDGHVGCGVVFSSDTLRYRLHNCCSVFTAELVAIFCSL</sequence>
<dbReference type="InterPro" id="IPR043502">
    <property type="entry name" value="DNA/RNA_pol_sf"/>
</dbReference>
<dbReference type="GO" id="GO:0042575">
    <property type="term" value="C:DNA polymerase complex"/>
    <property type="evidence" value="ECO:0007669"/>
    <property type="project" value="UniProtKB-ARBA"/>
</dbReference>
<dbReference type="PROSITE" id="PS51257">
    <property type="entry name" value="PROKAR_LIPOPROTEIN"/>
    <property type="match status" value="1"/>
</dbReference>
<comment type="caution">
    <text evidence="2">The sequence shown here is derived from an EMBL/GenBank/DDBJ whole genome shotgun (WGS) entry which is preliminary data.</text>
</comment>
<dbReference type="OrthoDB" id="6436749at2759"/>
<protein>
    <recommendedName>
        <fullName evidence="1">Reverse transcriptase domain-containing protein</fullName>
    </recommendedName>
</protein>
<evidence type="ECO:0000259" key="1">
    <source>
        <dbReference type="Pfam" id="PF00078"/>
    </source>
</evidence>
<dbReference type="CDD" id="cd01650">
    <property type="entry name" value="RT_nLTR_like"/>
    <property type="match status" value="1"/>
</dbReference>
<gene>
    <name evidence="2" type="ORF">AVEN_105490_1</name>
</gene>
<dbReference type="Pfam" id="PF00078">
    <property type="entry name" value="RVT_1"/>
    <property type="match status" value="1"/>
</dbReference>
<dbReference type="SUPFAM" id="SSF53098">
    <property type="entry name" value="Ribonuclease H-like"/>
    <property type="match status" value="1"/>
</dbReference>
<keyword evidence="3" id="KW-1185">Reference proteome</keyword>
<organism evidence="2 3">
    <name type="scientific">Araneus ventricosus</name>
    <name type="common">Orbweaver spider</name>
    <name type="synonym">Epeira ventricosa</name>
    <dbReference type="NCBI Taxonomy" id="182803"/>
    <lineage>
        <taxon>Eukaryota</taxon>
        <taxon>Metazoa</taxon>
        <taxon>Ecdysozoa</taxon>
        <taxon>Arthropoda</taxon>
        <taxon>Chelicerata</taxon>
        <taxon>Arachnida</taxon>
        <taxon>Araneae</taxon>
        <taxon>Araneomorphae</taxon>
        <taxon>Entelegynae</taxon>
        <taxon>Araneoidea</taxon>
        <taxon>Araneidae</taxon>
        <taxon>Araneus</taxon>
    </lineage>
</organism>
<dbReference type="PANTHER" id="PTHR36688:SF1">
    <property type="entry name" value="ENDONUCLEASE_EXONUCLEASE_PHOSPHATASE DOMAIN-CONTAINING PROTEIN"/>
    <property type="match status" value="1"/>
</dbReference>
<evidence type="ECO:0000313" key="3">
    <source>
        <dbReference type="Proteomes" id="UP000499080"/>
    </source>
</evidence>